<evidence type="ECO:0000313" key="3">
    <source>
        <dbReference type="Proteomes" id="UP000002219"/>
    </source>
</evidence>
<dbReference type="EMBL" id="CP002040">
    <property type="protein sequence ID" value="ADH68903.1"/>
    <property type="molecule type" value="Genomic_DNA"/>
</dbReference>
<organism evidence="2 3">
    <name type="scientific">Nocardiopsis dassonvillei (strain ATCC 23218 / DSM 43111 / CIP 107115 / JCM 7437 / KCTC 9190 / NBRC 14626 / NCTC 10488 / NRRL B-5397 / IMRU 509)</name>
    <name type="common">Actinomadura dassonvillei</name>
    <dbReference type="NCBI Taxonomy" id="446468"/>
    <lineage>
        <taxon>Bacteria</taxon>
        <taxon>Bacillati</taxon>
        <taxon>Actinomycetota</taxon>
        <taxon>Actinomycetes</taxon>
        <taxon>Streptosporangiales</taxon>
        <taxon>Nocardiopsidaceae</taxon>
        <taxon>Nocardiopsis</taxon>
    </lineage>
</organism>
<accession>D7B4A8</accession>
<protein>
    <submittedName>
        <fullName evidence="2">Uncharacterized protein</fullName>
    </submittedName>
</protein>
<name>D7B4A8_NOCDD</name>
<dbReference type="HOGENOM" id="CLU_217868_1_0_11"/>
<proteinExistence type="predicted"/>
<dbReference type="AlphaFoldDB" id="D7B4A8"/>
<reference evidence="2 3" key="1">
    <citation type="journal article" date="2010" name="Stand. Genomic Sci.">
        <title>Complete genome sequence of Nocardiopsis dassonvillei type strain (IMRU 509).</title>
        <authorList>
            <person name="Sun H."/>
            <person name="Lapidus A."/>
            <person name="Nolan M."/>
            <person name="Lucas S."/>
            <person name="Del Rio T.G."/>
            <person name="Tice H."/>
            <person name="Cheng J.F."/>
            <person name="Tapia R."/>
            <person name="Han C."/>
            <person name="Goodwin L."/>
            <person name="Pitluck S."/>
            <person name="Pagani I."/>
            <person name="Ivanova N."/>
            <person name="Mavromatis K."/>
            <person name="Mikhailova N."/>
            <person name="Pati A."/>
            <person name="Chen A."/>
            <person name="Palaniappan K."/>
            <person name="Land M."/>
            <person name="Hauser L."/>
            <person name="Chang Y.J."/>
            <person name="Jeffries C.D."/>
            <person name="Djao O.D."/>
            <person name="Rohde M."/>
            <person name="Sikorski J."/>
            <person name="Goker M."/>
            <person name="Woyke T."/>
            <person name="Bristow J."/>
            <person name="Eisen J.A."/>
            <person name="Markowitz V."/>
            <person name="Hugenholtz P."/>
            <person name="Kyrpides N.C."/>
            <person name="Klenk H.P."/>
        </authorList>
    </citation>
    <scope>NUCLEOTIDE SEQUENCE [LARGE SCALE GENOMIC DNA]</scope>
    <source>
        <strain evidence="3">ATCC 23218 / DSM 43111 / CIP 107115 / JCM 7437 / KCTC 9190 / NBRC 14626 / NCTC 10488 / NRRL B-5397 / IMRU 509</strain>
    </source>
</reference>
<keyword evidence="1" id="KW-0812">Transmembrane</keyword>
<dbReference type="Proteomes" id="UP000002219">
    <property type="component" value="Chromosome 1"/>
</dbReference>
<keyword evidence="3" id="KW-1185">Reference proteome</keyword>
<feature type="transmembrane region" description="Helical" evidence="1">
    <location>
        <begin position="12"/>
        <end position="32"/>
    </location>
</feature>
<dbReference type="KEGG" id="nda:Ndas_3502"/>
<keyword evidence="1" id="KW-1133">Transmembrane helix</keyword>
<gene>
    <name evidence="2" type="ordered locus">Ndas_3502</name>
</gene>
<keyword evidence="1" id="KW-0472">Membrane</keyword>
<evidence type="ECO:0000313" key="2">
    <source>
        <dbReference type="EMBL" id="ADH68903.1"/>
    </source>
</evidence>
<sequence>MFVFFSNRLGCVMSLVVSVALTALLLFILNSLG</sequence>
<evidence type="ECO:0000256" key="1">
    <source>
        <dbReference type="SAM" id="Phobius"/>
    </source>
</evidence>